<evidence type="ECO:0000256" key="2">
    <source>
        <dbReference type="SAM" id="Phobius"/>
    </source>
</evidence>
<dbReference type="RefSeq" id="XP_033683694.1">
    <property type="nucleotide sequence ID" value="XM_033825823.1"/>
</dbReference>
<feature type="transmembrane region" description="Helical" evidence="2">
    <location>
        <begin position="530"/>
        <end position="557"/>
    </location>
</feature>
<evidence type="ECO:0000313" key="3">
    <source>
        <dbReference type="EMBL" id="KAF2248690.1"/>
    </source>
</evidence>
<keyword evidence="2" id="KW-0472">Membrane</keyword>
<dbReference type="AlphaFoldDB" id="A0A6A6IGL3"/>
<gene>
    <name evidence="3" type="ORF">BU26DRAFT_483629</name>
</gene>
<dbReference type="GeneID" id="54579153"/>
<protein>
    <submittedName>
        <fullName evidence="3">Uncharacterized protein</fullName>
    </submittedName>
</protein>
<accession>A0A6A6IGL3</accession>
<organism evidence="3 4">
    <name type="scientific">Trematosphaeria pertusa</name>
    <dbReference type="NCBI Taxonomy" id="390896"/>
    <lineage>
        <taxon>Eukaryota</taxon>
        <taxon>Fungi</taxon>
        <taxon>Dikarya</taxon>
        <taxon>Ascomycota</taxon>
        <taxon>Pezizomycotina</taxon>
        <taxon>Dothideomycetes</taxon>
        <taxon>Pleosporomycetidae</taxon>
        <taxon>Pleosporales</taxon>
        <taxon>Massarineae</taxon>
        <taxon>Trematosphaeriaceae</taxon>
        <taxon>Trematosphaeria</taxon>
    </lineage>
</organism>
<evidence type="ECO:0000313" key="4">
    <source>
        <dbReference type="Proteomes" id="UP000800094"/>
    </source>
</evidence>
<proteinExistence type="predicted"/>
<keyword evidence="2" id="KW-1133">Transmembrane helix</keyword>
<dbReference type="EMBL" id="ML987195">
    <property type="protein sequence ID" value="KAF2248690.1"/>
    <property type="molecule type" value="Genomic_DNA"/>
</dbReference>
<reference evidence="3" key="1">
    <citation type="journal article" date="2020" name="Stud. Mycol.">
        <title>101 Dothideomycetes genomes: a test case for predicting lifestyles and emergence of pathogens.</title>
        <authorList>
            <person name="Haridas S."/>
            <person name="Albert R."/>
            <person name="Binder M."/>
            <person name="Bloem J."/>
            <person name="Labutti K."/>
            <person name="Salamov A."/>
            <person name="Andreopoulos B."/>
            <person name="Baker S."/>
            <person name="Barry K."/>
            <person name="Bills G."/>
            <person name="Bluhm B."/>
            <person name="Cannon C."/>
            <person name="Castanera R."/>
            <person name="Culley D."/>
            <person name="Daum C."/>
            <person name="Ezra D."/>
            <person name="Gonzalez J."/>
            <person name="Henrissat B."/>
            <person name="Kuo A."/>
            <person name="Liang C."/>
            <person name="Lipzen A."/>
            <person name="Lutzoni F."/>
            <person name="Magnuson J."/>
            <person name="Mondo S."/>
            <person name="Nolan M."/>
            <person name="Ohm R."/>
            <person name="Pangilinan J."/>
            <person name="Park H.-J."/>
            <person name="Ramirez L."/>
            <person name="Alfaro M."/>
            <person name="Sun H."/>
            <person name="Tritt A."/>
            <person name="Yoshinaga Y."/>
            <person name="Zwiers L.-H."/>
            <person name="Turgeon B."/>
            <person name="Goodwin S."/>
            <person name="Spatafora J."/>
            <person name="Crous P."/>
            <person name="Grigoriev I."/>
        </authorList>
    </citation>
    <scope>NUCLEOTIDE SEQUENCE</scope>
    <source>
        <strain evidence="3">CBS 122368</strain>
    </source>
</reference>
<sequence length="683" mass="76568">MSELESRFVKRGLWTDLDRGYVMGKTITADTQTGAFVIALLAILSSLATAHLWHLVTFFIHQLRANGRPRDALFRQQQAILRTLPTPGALIADSLKLFWHWRIKEGTWLALARLSFLVVLAGLFVAMTWAASIFSSLVVDTSHLRVLVDSPYCGAVNLTFETINDIGLSYLTEIVSVAEPFAEECYLNHNESLPALCDALIRPKQLFTMENVSCPWDPSMCAGGDKPAIRIDSGLIDLNEFGLNLPPPDRVQFRKATTCAVLPLENRTTIIPASEFQELNREALPEEQLLLMFYGDVLYYEYWKNATFLWSLAAANTTTKFDSRAAGSSDWYEFGSQIALPEMQGNNSDIAYRLIAKNYVMYREPNEDLVFSAHKTNPTITNLGQKGDRYYSDFPVSVVACAQQFSALPGNPTKDNFPTASDVQLAALRVLVTSGAMFDQLSSKTFDAMGDNWDGEVISLPNDQWQREVVRWEAIAWAGLQALLTDFAIGPKHRDPNADSYVKQASTPGEKQLCQSQKMQKSGGFVNINVFGFVFIIAVSCVVVTLDITLLKFLIFISEFQRLTHLSARLNRWTQEGVLQLQRRAYEAHGRGAWMNLEEDVPLTSEKEVLEDLPMESIPLSSIFVDCKESNSSKDRSSYEEEFSPRPLPSMKTWATQDTIVSVGQNSLAESKSKGSTWREEKE</sequence>
<feature type="transmembrane region" description="Helical" evidence="2">
    <location>
        <begin position="35"/>
        <end position="60"/>
    </location>
</feature>
<feature type="transmembrane region" description="Helical" evidence="2">
    <location>
        <begin position="108"/>
        <end position="131"/>
    </location>
</feature>
<feature type="region of interest" description="Disordered" evidence="1">
    <location>
        <begin position="631"/>
        <end position="652"/>
    </location>
</feature>
<keyword evidence="4" id="KW-1185">Reference proteome</keyword>
<dbReference type="OrthoDB" id="3540210at2759"/>
<keyword evidence="2" id="KW-0812">Transmembrane</keyword>
<dbReference type="Proteomes" id="UP000800094">
    <property type="component" value="Unassembled WGS sequence"/>
</dbReference>
<name>A0A6A6IGL3_9PLEO</name>
<evidence type="ECO:0000256" key="1">
    <source>
        <dbReference type="SAM" id="MobiDB-lite"/>
    </source>
</evidence>